<sequence>MNFDFPYMLGVIPQILVYLPVTLLISFLSILLATVLGIIFALLLRAGKIPAAFAHLYISFFRGTPVLVQLLIIYFGLPQIIPSMNSLSAMNAVILGLSLNTSAYLAEIFRAAIDSVDKGQLEASLASGLSMFKASSRILFPQACRNAIPATGNVYIGLIKNSSLAFTLGVSELLAAGKMVATESLKFFEAYFAVALVYWALTIIFSELQRRLEKHLGKPYAG</sequence>
<comment type="similarity">
    <text evidence="2">Belongs to the binding-protein-dependent transport system permease family. HisMQ subfamily.</text>
</comment>
<dbReference type="OrthoDB" id="9787841at2"/>
<keyword evidence="7" id="KW-0029">Amino-acid transport</keyword>
<dbReference type="InterPro" id="IPR010065">
    <property type="entry name" value="AA_ABC_transptr_permease_3TM"/>
</dbReference>
<keyword evidence="4" id="KW-1003">Cell membrane</keyword>
<keyword evidence="9 10" id="KW-0472">Membrane</keyword>
<feature type="transmembrane region" description="Helical" evidence="10">
    <location>
        <begin position="15"/>
        <end position="44"/>
    </location>
</feature>
<feature type="transmembrane region" description="Helical" evidence="10">
    <location>
        <begin position="56"/>
        <end position="77"/>
    </location>
</feature>
<keyword evidence="8 10" id="KW-1133">Transmembrane helix</keyword>
<dbReference type="CDD" id="cd06261">
    <property type="entry name" value="TM_PBP2"/>
    <property type="match status" value="1"/>
</dbReference>
<evidence type="ECO:0000313" key="12">
    <source>
        <dbReference type="EMBL" id="ADW73986.1"/>
    </source>
</evidence>
<evidence type="ECO:0000259" key="11">
    <source>
        <dbReference type="PROSITE" id="PS50928"/>
    </source>
</evidence>
<feature type="transmembrane region" description="Helical" evidence="10">
    <location>
        <begin position="190"/>
        <end position="208"/>
    </location>
</feature>
<dbReference type="Proteomes" id="UP000007257">
    <property type="component" value="Chromosome"/>
</dbReference>
<dbReference type="Gene3D" id="1.10.3720.10">
    <property type="entry name" value="MetI-like"/>
    <property type="match status" value="1"/>
</dbReference>
<dbReference type="AlphaFoldDB" id="A0A0H3F9N9"/>
<dbReference type="InterPro" id="IPR000515">
    <property type="entry name" value="MetI-like"/>
</dbReference>
<comment type="subcellular location">
    <subcellularLocation>
        <location evidence="1">Cell inner membrane</location>
        <topology evidence="1">Multi-pass membrane protein</topology>
    </subcellularLocation>
    <subcellularLocation>
        <location evidence="10">Cell membrane</location>
        <topology evidence="10">Multi-pass membrane protein</topology>
    </subcellularLocation>
</comment>
<evidence type="ECO:0000256" key="5">
    <source>
        <dbReference type="ARBA" id="ARBA00022519"/>
    </source>
</evidence>
<dbReference type="InterPro" id="IPR043429">
    <property type="entry name" value="ArtM/GltK/GlnP/TcyL/YhdX-like"/>
</dbReference>
<dbReference type="PROSITE" id="PS50928">
    <property type="entry name" value="ABC_TM1"/>
    <property type="match status" value="1"/>
</dbReference>
<evidence type="ECO:0000256" key="3">
    <source>
        <dbReference type="ARBA" id="ARBA00022448"/>
    </source>
</evidence>
<dbReference type="GeneID" id="95416995"/>
<reference evidence="12 13" key="2">
    <citation type="journal article" date="2012" name="J. Bacteriol.">
        <title>Complete Genome Sequence of Rahnella sp. Strain Y9602, a Gammaproteobacterium Isolate from Metal- and Radionuclide-Contaminated Soil.</title>
        <authorList>
            <person name="Martinez R.J."/>
            <person name="Bruce D."/>
            <person name="Detter C."/>
            <person name="Goodwin L.A."/>
            <person name="Han J."/>
            <person name="Han C.S."/>
            <person name="Held B."/>
            <person name="Land M.L."/>
            <person name="Mikhailova N."/>
            <person name="Nolan M."/>
            <person name="Pennacchio L."/>
            <person name="Pitluck S."/>
            <person name="Tapia R."/>
            <person name="Woyke T."/>
            <person name="Sobecky P.A."/>
        </authorList>
    </citation>
    <scope>NUCLEOTIDE SEQUENCE [LARGE SCALE GENOMIC DNA]</scope>
    <source>
        <strain evidence="12 13">Y9602</strain>
    </source>
</reference>
<keyword evidence="6 10" id="KW-0812">Transmembrane</keyword>
<name>A0A0H3F9N9_RAHSY</name>
<proteinExistence type="inferred from homology"/>
<dbReference type="GO" id="GO:0043190">
    <property type="term" value="C:ATP-binding cassette (ABC) transporter complex"/>
    <property type="evidence" value="ECO:0007669"/>
    <property type="project" value="InterPro"/>
</dbReference>
<dbReference type="GO" id="GO:0015184">
    <property type="term" value="F:L-cystine transmembrane transporter activity"/>
    <property type="evidence" value="ECO:0007669"/>
    <property type="project" value="TreeGrafter"/>
</dbReference>
<dbReference type="SUPFAM" id="SSF161098">
    <property type="entry name" value="MetI-like"/>
    <property type="match status" value="1"/>
</dbReference>
<evidence type="ECO:0000256" key="6">
    <source>
        <dbReference type="ARBA" id="ARBA00022692"/>
    </source>
</evidence>
<dbReference type="HOGENOM" id="CLU_019602_1_4_6"/>
<accession>A0A0H3F9N9</accession>
<dbReference type="eggNOG" id="COG0765">
    <property type="taxonomic scope" value="Bacteria"/>
</dbReference>
<dbReference type="RefSeq" id="WP_013575686.1">
    <property type="nucleotide sequence ID" value="NC_015061.1"/>
</dbReference>
<evidence type="ECO:0000256" key="8">
    <source>
        <dbReference type="ARBA" id="ARBA00022989"/>
    </source>
</evidence>
<keyword evidence="3 10" id="KW-0813">Transport</keyword>
<dbReference type="PANTHER" id="PTHR30614">
    <property type="entry name" value="MEMBRANE COMPONENT OF AMINO ACID ABC TRANSPORTER"/>
    <property type="match status" value="1"/>
</dbReference>
<dbReference type="EMBL" id="CP002505">
    <property type="protein sequence ID" value="ADW73986.1"/>
    <property type="molecule type" value="Genomic_DNA"/>
</dbReference>
<dbReference type="InterPro" id="IPR035906">
    <property type="entry name" value="MetI-like_sf"/>
</dbReference>
<feature type="domain" description="ABC transmembrane type-1" evidence="11">
    <location>
        <begin position="19"/>
        <end position="209"/>
    </location>
</feature>
<evidence type="ECO:0000256" key="4">
    <source>
        <dbReference type="ARBA" id="ARBA00022475"/>
    </source>
</evidence>
<evidence type="ECO:0000256" key="2">
    <source>
        <dbReference type="ARBA" id="ARBA00010072"/>
    </source>
</evidence>
<dbReference type="KEGG" id="rah:Rahaq_2379"/>
<reference evidence="13" key="1">
    <citation type="submission" date="2011-01" db="EMBL/GenBank/DDBJ databases">
        <title>Complete sequence of chromosome of Rahnella sp. Y9602.</title>
        <authorList>
            <consortium name="US DOE Joint Genome Institute"/>
            <person name="Lucas S."/>
            <person name="Copeland A."/>
            <person name="Lapidus A."/>
            <person name="Cheng J.-F."/>
            <person name="Goodwin L."/>
            <person name="Pitluck S."/>
            <person name="Lu M."/>
            <person name="Detter J.C."/>
            <person name="Han C."/>
            <person name="Tapia R."/>
            <person name="Land M."/>
            <person name="Hauser L."/>
            <person name="Kyrpides N."/>
            <person name="Ivanova N."/>
            <person name="Ovchinnikova G."/>
            <person name="Pagani I."/>
            <person name="Sobecky P.A."/>
            <person name="Martinez R.J."/>
            <person name="Woyke T."/>
        </authorList>
    </citation>
    <scope>NUCLEOTIDE SEQUENCE [LARGE SCALE GENOMIC DNA]</scope>
    <source>
        <strain evidence="13">Y9602</strain>
    </source>
</reference>
<dbReference type="NCBIfam" id="TIGR01726">
    <property type="entry name" value="HEQRo_perm_3TM"/>
    <property type="match status" value="1"/>
</dbReference>
<dbReference type="PANTHER" id="PTHR30614:SF0">
    <property type="entry name" value="L-CYSTINE TRANSPORT SYSTEM PERMEASE PROTEIN TCYL"/>
    <property type="match status" value="1"/>
</dbReference>
<dbReference type="Pfam" id="PF00528">
    <property type="entry name" value="BPD_transp_1"/>
    <property type="match status" value="1"/>
</dbReference>
<organism evidence="12 13">
    <name type="scientific">Rahnella sp. (strain Y9602)</name>
    <dbReference type="NCBI Taxonomy" id="2703885"/>
    <lineage>
        <taxon>Bacteria</taxon>
        <taxon>Pseudomonadati</taxon>
        <taxon>Pseudomonadota</taxon>
        <taxon>Gammaproteobacteria</taxon>
        <taxon>Enterobacterales</taxon>
        <taxon>Yersiniaceae</taxon>
        <taxon>Rahnella</taxon>
    </lineage>
</organism>
<protein>
    <submittedName>
        <fullName evidence="12">Polar amino acid ABC transporter, inner membrane subunit</fullName>
    </submittedName>
</protein>
<evidence type="ECO:0000256" key="9">
    <source>
        <dbReference type="ARBA" id="ARBA00023136"/>
    </source>
</evidence>
<evidence type="ECO:0000256" key="1">
    <source>
        <dbReference type="ARBA" id="ARBA00004429"/>
    </source>
</evidence>
<evidence type="ECO:0000256" key="7">
    <source>
        <dbReference type="ARBA" id="ARBA00022970"/>
    </source>
</evidence>
<evidence type="ECO:0000313" key="13">
    <source>
        <dbReference type="Proteomes" id="UP000007257"/>
    </source>
</evidence>
<keyword evidence="5" id="KW-0997">Cell inner membrane</keyword>
<evidence type="ECO:0000256" key="10">
    <source>
        <dbReference type="RuleBase" id="RU363032"/>
    </source>
</evidence>
<gene>
    <name evidence="12" type="ordered locus">Rahaq_2379</name>
</gene>